<accession>A0A482ETC9</accession>
<dbReference type="EMBL" id="MK356558">
    <property type="protein sequence ID" value="QBM91453.1"/>
    <property type="molecule type" value="Genomic_DNA"/>
</dbReference>
<reference evidence="1" key="1">
    <citation type="submission" date="2019-01" db="EMBL/GenBank/DDBJ databases">
        <title>Salmonella strain 1423 plasmid sequences.</title>
        <authorList>
            <person name="Chen K."/>
            <person name="Chen S."/>
        </authorList>
    </citation>
    <scope>NUCLEOTIDE SEQUENCE</scope>
    <source>
        <strain evidence="1">Sa1423</strain>
        <plasmid evidence="1">pSa1423-160k</plasmid>
    </source>
</reference>
<geneLocation type="plasmid" evidence="1">
    <name>pSa1423-160k</name>
</geneLocation>
<evidence type="ECO:0000313" key="1">
    <source>
        <dbReference type="EMBL" id="QBM91453.1"/>
    </source>
</evidence>
<proteinExistence type="predicted"/>
<sequence length="59" mass="6608">MTNTTPRFMAEGTYGICLLTYGTLMNGTYWNHQRARNFSGPWQGMIMTSAEASPISSRT</sequence>
<organism evidence="1">
    <name type="scientific">Salmonella sp</name>
    <dbReference type="NCBI Taxonomy" id="599"/>
    <lineage>
        <taxon>Bacteria</taxon>
        <taxon>Pseudomonadati</taxon>
        <taxon>Pseudomonadota</taxon>
        <taxon>Gammaproteobacteria</taxon>
        <taxon>Enterobacterales</taxon>
        <taxon>Enterobacteriaceae</taxon>
        <taxon>Salmonella</taxon>
    </lineage>
</organism>
<dbReference type="AlphaFoldDB" id="A0A482ETC9"/>
<keyword evidence="1" id="KW-0614">Plasmid</keyword>
<protein>
    <submittedName>
        <fullName evidence="1">Uncharacterized protein</fullName>
    </submittedName>
</protein>
<gene>
    <name evidence="1" type="ORF">NNIBIDOC_00124</name>
</gene>
<name>A0A482ETC9_SALSP</name>